<proteinExistence type="predicted"/>
<feature type="domain" description="MacB-like periplasmic core" evidence="2">
    <location>
        <begin position="92"/>
        <end position="230"/>
    </location>
</feature>
<evidence type="ECO:0000313" key="4">
    <source>
        <dbReference type="Proteomes" id="UP000811545"/>
    </source>
</evidence>
<dbReference type="Pfam" id="PF12704">
    <property type="entry name" value="MacB_PCD"/>
    <property type="match status" value="1"/>
</dbReference>
<evidence type="ECO:0000256" key="1">
    <source>
        <dbReference type="SAM" id="Phobius"/>
    </source>
</evidence>
<dbReference type="AlphaFoldDB" id="A0A9E2BGY2"/>
<keyword evidence="1" id="KW-0472">Membrane</keyword>
<gene>
    <name evidence="3" type="ORF">DDT42_01252</name>
</gene>
<feature type="transmembrane region" description="Helical" evidence="1">
    <location>
        <begin position="344"/>
        <end position="363"/>
    </location>
</feature>
<organism evidence="3 4">
    <name type="scientific">Psychracetigena formicireducens</name>
    <dbReference type="NCBI Taxonomy" id="2986056"/>
    <lineage>
        <taxon>Bacteria</taxon>
        <taxon>Bacillati</taxon>
        <taxon>Candidatus Lithacetigenota</taxon>
        <taxon>Candidatus Psychracetigena</taxon>
    </lineage>
</organism>
<comment type="caution">
    <text evidence="3">The sequence shown here is derived from an EMBL/GenBank/DDBJ whole genome shotgun (WGS) entry which is preliminary data.</text>
</comment>
<accession>A0A9E2BGY2</accession>
<name>A0A9E2BGY2_PSYF1</name>
<sequence>MGRTFTIVLIIFLAGLFLLPLRFFGENHFERLYEKLVEINYRSIKDGRDILSMEMSVLLLDMPNPFPGEILGFPLLPLTRESSPGLREEFLKSPYILEVAEEISQYLFIPFNPEEINYQDDDSWAELWGYAVTPDLARVANLEILEGRFLSWEDEDKRSAVCVIAYSGEKDYFQKALKREVKLGDFIYLGPHNIYEIVGLVKVNAIYDDTTKKDNRMVVFLPLSTNLKRKYVDFRKANVAADFRPRYHFRVLDVFKAARDLEKITERLVGKHSSPRQRISPLGDYPPIGSRENYKYRNRVAPWRHAEVTADHPPDTDIIIHTYLPFVNYSLMALKGFKWGFYRLHYLAYLILIVTSLLLLLIFRKRGHAK</sequence>
<protein>
    <recommendedName>
        <fullName evidence="2">MacB-like periplasmic core domain-containing protein</fullName>
    </recommendedName>
</protein>
<dbReference type="InterPro" id="IPR025857">
    <property type="entry name" value="MacB_PCD"/>
</dbReference>
<dbReference type="Proteomes" id="UP000811545">
    <property type="component" value="Unassembled WGS sequence"/>
</dbReference>
<keyword evidence="1" id="KW-1133">Transmembrane helix</keyword>
<evidence type="ECO:0000259" key="2">
    <source>
        <dbReference type="Pfam" id="PF12704"/>
    </source>
</evidence>
<reference evidence="3 4" key="1">
    <citation type="journal article" date="2021" name="bioRxiv">
        <title>Unique metabolic strategies in Hadean analogues reveal hints for primordial physiology.</title>
        <authorList>
            <person name="Nobu M.K."/>
            <person name="Nakai R."/>
            <person name="Tamazawa S."/>
            <person name="Mori H."/>
            <person name="Toyoda A."/>
            <person name="Ijiri A."/>
            <person name="Suzuki S."/>
            <person name="Kurokawa K."/>
            <person name="Kamagata Y."/>
            <person name="Tamaki H."/>
        </authorList>
    </citation>
    <scope>NUCLEOTIDE SEQUENCE [LARGE SCALE GENOMIC DNA]</scope>
    <source>
        <strain evidence="3">BS525</strain>
    </source>
</reference>
<dbReference type="EMBL" id="QLTW01000085">
    <property type="protein sequence ID" value="MBT9145381.1"/>
    <property type="molecule type" value="Genomic_DNA"/>
</dbReference>
<evidence type="ECO:0000313" key="3">
    <source>
        <dbReference type="EMBL" id="MBT9145381.1"/>
    </source>
</evidence>
<keyword evidence="1" id="KW-0812">Transmembrane</keyword>